<dbReference type="EC" id="2.7.1.35" evidence="2"/>
<evidence type="ECO:0000256" key="5">
    <source>
        <dbReference type="ARBA" id="ARBA00022777"/>
    </source>
</evidence>
<accession>A0A9P8I9N1</accession>
<gene>
    <name evidence="7" type="ORF">GP486_008418</name>
</gene>
<organism evidence="7 8">
    <name type="scientific">Trichoglossum hirsutum</name>
    <dbReference type="NCBI Taxonomy" id="265104"/>
    <lineage>
        <taxon>Eukaryota</taxon>
        <taxon>Fungi</taxon>
        <taxon>Dikarya</taxon>
        <taxon>Ascomycota</taxon>
        <taxon>Pezizomycotina</taxon>
        <taxon>Geoglossomycetes</taxon>
        <taxon>Geoglossales</taxon>
        <taxon>Geoglossaceae</taxon>
        <taxon>Trichoglossum</taxon>
    </lineage>
</organism>
<keyword evidence="8" id="KW-1185">Reference proteome</keyword>
<dbReference type="AlphaFoldDB" id="A0A9P8I9N1"/>
<dbReference type="Proteomes" id="UP000750711">
    <property type="component" value="Unassembled WGS sequence"/>
</dbReference>
<dbReference type="PANTHER" id="PTHR10534:SF2">
    <property type="entry name" value="PYRIDOXAL KINASE"/>
    <property type="match status" value="1"/>
</dbReference>
<dbReference type="Gene3D" id="3.40.1190.20">
    <property type="match status" value="1"/>
</dbReference>
<evidence type="ECO:0000256" key="1">
    <source>
        <dbReference type="ARBA" id="ARBA00008805"/>
    </source>
</evidence>
<name>A0A9P8I9N1_9PEZI</name>
<dbReference type="GO" id="GO:0008478">
    <property type="term" value="F:pyridoxal kinase activity"/>
    <property type="evidence" value="ECO:0007669"/>
    <property type="project" value="UniProtKB-EC"/>
</dbReference>
<keyword evidence="4" id="KW-0547">Nucleotide-binding</keyword>
<dbReference type="GO" id="GO:0005524">
    <property type="term" value="F:ATP binding"/>
    <property type="evidence" value="ECO:0007669"/>
    <property type="project" value="UniProtKB-KW"/>
</dbReference>
<dbReference type="PANTHER" id="PTHR10534">
    <property type="entry name" value="PYRIDOXAL KINASE"/>
    <property type="match status" value="1"/>
</dbReference>
<sequence>MGDEGKLYVNEDVVPAYKGMLHMADMILPNQFEAEGLRMLSDVKIDSVEALKSAFTILHAKYFVPHIIVTSLRLPGTPKSLVVVGSTARSDYSPRLFRIDVPAIDCFFSGTGDMFAALTVVRFREAIAAGGLCNTQSWVSGDEVDAVRLPLAKATEKVLASMHAVLVKTKEARDKQLALIEDLSGVKGSEREKVLHLRRTKAAEVQLVRNMRDLREPNVKYFAHALEG</sequence>
<comment type="similarity">
    <text evidence="1">Belongs to the pyridoxine kinase family.</text>
</comment>
<protein>
    <recommendedName>
        <fullName evidence="2">pyridoxal kinase</fullName>
        <ecNumber evidence="2">2.7.1.35</ecNumber>
    </recommendedName>
</protein>
<evidence type="ECO:0000313" key="7">
    <source>
        <dbReference type="EMBL" id="KAH0547618.1"/>
    </source>
</evidence>
<dbReference type="InterPro" id="IPR029056">
    <property type="entry name" value="Ribokinase-like"/>
</dbReference>
<evidence type="ECO:0000256" key="2">
    <source>
        <dbReference type="ARBA" id="ARBA00012104"/>
    </source>
</evidence>
<keyword evidence="6" id="KW-0067">ATP-binding</keyword>
<dbReference type="GO" id="GO:0009443">
    <property type="term" value="P:pyridoxal 5'-phosphate salvage"/>
    <property type="evidence" value="ECO:0007669"/>
    <property type="project" value="InterPro"/>
</dbReference>
<evidence type="ECO:0000256" key="4">
    <source>
        <dbReference type="ARBA" id="ARBA00022741"/>
    </source>
</evidence>
<keyword evidence="3" id="KW-0808">Transferase</keyword>
<keyword evidence="5" id="KW-0418">Kinase</keyword>
<reference evidence="7" key="1">
    <citation type="submission" date="2021-03" db="EMBL/GenBank/DDBJ databases">
        <title>Comparative genomics and phylogenomic investigation of the class Geoglossomycetes provide insights into ecological specialization and systematics.</title>
        <authorList>
            <person name="Melie T."/>
            <person name="Pirro S."/>
            <person name="Miller A.N."/>
            <person name="Quandt A."/>
        </authorList>
    </citation>
    <scope>NUCLEOTIDE SEQUENCE</scope>
    <source>
        <strain evidence="7">CAQ_001_2017</strain>
    </source>
</reference>
<dbReference type="GO" id="GO:0005829">
    <property type="term" value="C:cytosol"/>
    <property type="evidence" value="ECO:0007669"/>
    <property type="project" value="TreeGrafter"/>
</dbReference>
<evidence type="ECO:0000256" key="6">
    <source>
        <dbReference type="ARBA" id="ARBA00022840"/>
    </source>
</evidence>
<evidence type="ECO:0000256" key="3">
    <source>
        <dbReference type="ARBA" id="ARBA00022679"/>
    </source>
</evidence>
<evidence type="ECO:0000313" key="8">
    <source>
        <dbReference type="Proteomes" id="UP000750711"/>
    </source>
</evidence>
<dbReference type="EMBL" id="JAGHQM010003221">
    <property type="protein sequence ID" value="KAH0547618.1"/>
    <property type="molecule type" value="Genomic_DNA"/>
</dbReference>
<comment type="caution">
    <text evidence="7">The sequence shown here is derived from an EMBL/GenBank/DDBJ whole genome shotgun (WGS) entry which is preliminary data.</text>
</comment>
<proteinExistence type="inferred from homology"/>
<dbReference type="SUPFAM" id="SSF53613">
    <property type="entry name" value="Ribokinase-like"/>
    <property type="match status" value="1"/>
</dbReference>
<dbReference type="InterPro" id="IPR004625">
    <property type="entry name" value="PyrdxlKinase"/>
</dbReference>